<dbReference type="InterPro" id="IPR005303">
    <property type="entry name" value="MOCOS_middle"/>
</dbReference>
<reference evidence="2" key="1">
    <citation type="submission" date="2021-02" db="EMBL/GenBank/DDBJ databases">
        <title>Genome sequence of Rhodospirillales sp. strain TMPK1 isolated from soil.</title>
        <authorList>
            <person name="Nakai R."/>
            <person name="Kusada H."/>
            <person name="Tamaki H."/>
        </authorList>
    </citation>
    <scope>NUCLEOTIDE SEQUENCE</scope>
    <source>
        <strain evidence="2">TMPK1</strain>
    </source>
</reference>
<feature type="domain" description="MOSC" evidence="1">
    <location>
        <begin position="61"/>
        <end position="231"/>
    </location>
</feature>
<dbReference type="SUPFAM" id="SSF50800">
    <property type="entry name" value="PK beta-barrel domain-like"/>
    <property type="match status" value="1"/>
</dbReference>
<evidence type="ECO:0000259" key="1">
    <source>
        <dbReference type="PROSITE" id="PS51340"/>
    </source>
</evidence>
<dbReference type="Pfam" id="PF03476">
    <property type="entry name" value="MOSC_N"/>
    <property type="match status" value="1"/>
</dbReference>
<protein>
    <recommendedName>
        <fullName evidence="1">MOSC domain-containing protein</fullName>
    </recommendedName>
</protein>
<organism evidence="2 3">
    <name type="scientific">Roseiterribacter gracilis</name>
    <dbReference type="NCBI Taxonomy" id="2812848"/>
    <lineage>
        <taxon>Bacteria</taxon>
        <taxon>Pseudomonadati</taxon>
        <taxon>Pseudomonadota</taxon>
        <taxon>Alphaproteobacteria</taxon>
        <taxon>Rhodospirillales</taxon>
        <taxon>Roseiterribacteraceae</taxon>
        <taxon>Roseiterribacter</taxon>
    </lineage>
</organism>
<evidence type="ECO:0000313" key="3">
    <source>
        <dbReference type="Proteomes" id="UP000681075"/>
    </source>
</evidence>
<dbReference type="Pfam" id="PF03473">
    <property type="entry name" value="MOSC"/>
    <property type="match status" value="1"/>
</dbReference>
<name>A0A8S8X8V4_9PROT</name>
<dbReference type="Gene3D" id="2.40.33.20">
    <property type="entry name" value="PK beta-barrel domain-like"/>
    <property type="match status" value="1"/>
</dbReference>
<proteinExistence type="predicted"/>
<dbReference type="InterPro" id="IPR005302">
    <property type="entry name" value="MoCF_Sase_C"/>
</dbReference>
<dbReference type="GO" id="GO:0030151">
    <property type="term" value="F:molybdenum ion binding"/>
    <property type="evidence" value="ECO:0007669"/>
    <property type="project" value="InterPro"/>
</dbReference>
<dbReference type="PROSITE" id="PS51340">
    <property type="entry name" value="MOSC"/>
    <property type="match status" value="1"/>
</dbReference>
<evidence type="ECO:0000313" key="2">
    <source>
        <dbReference type="EMBL" id="GIL38301.1"/>
    </source>
</evidence>
<dbReference type="InterPro" id="IPR011037">
    <property type="entry name" value="Pyrv_Knase-like_insert_dom_sf"/>
</dbReference>
<dbReference type="RefSeq" id="WP_420241278.1">
    <property type="nucleotide sequence ID" value="NZ_BOPV01000001.1"/>
</dbReference>
<sequence>MIGTLDAIWRFPVKSMRGEKLDASTLRGTGLFGDRQYAFLRSNDRTRFPWLTGRQLPDLIRWVARYDAPNPHVAKLTVEAPDGKVYAIDDAALLARLSEEAGEPVALLQLGRGAYDSMAVSLVGNDIGDRVAALHGAPVDRRRFRINLEVSLHGDNETAWVGKHLAIGEQARVAVVEPIDRCVMITLDPDTAEKDPTVLRTVSQKLGNQIGVYAHILTRGELRIGDEIRAV</sequence>
<accession>A0A8S8X8V4</accession>
<dbReference type="GO" id="GO:0030170">
    <property type="term" value="F:pyridoxal phosphate binding"/>
    <property type="evidence" value="ECO:0007669"/>
    <property type="project" value="InterPro"/>
</dbReference>
<dbReference type="EMBL" id="BOPV01000001">
    <property type="protein sequence ID" value="GIL38301.1"/>
    <property type="molecule type" value="Genomic_DNA"/>
</dbReference>
<keyword evidence="3" id="KW-1185">Reference proteome</keyword>
<dbReference type="GO" id="GO:0003824">
    <property type="term" value="F:catalytic activity"/>
    <property type="evidence" value="ECO:0007669"/>
    <property type="project" value="InterPro"/>
</dbReference>
<comment type="caution">
    <text evidence="2">The sequence shown here is derived from an EMBL/GenBank/DDBJ whole genome shotgun (WGS) entry which is preliminary data.</text>
</comment>
<gene>
    <name evidence="2" type="ORF">TMPK1_05380</name>
</gene>
<dbReference type="AlphaFoldDB" id="A0A8S8X8V4"/>
<dbReference type="Proteomes" id="UP000681075">
    <property type="component" value="Unassembled WGS sequence"/>
</dbReference>